<comment type="caution">
    <text evidence="1">The sequence shown here is derived from an EMBL/GenBank/DDBJ whole genome shotgun (WGS) entry which is preliminary data.</text>
</comment>
<name>A0ABS8VLD6_DATST</name>
<dbReference type="EMBL" id="JACEIK010004996">
    <property type="protein sequence ID" value="MCD9646988.1"/>
    <property type="molecule type" value="Genomic_DNA"/>
</dbReference>
<proteinExistence type="predicted"/>
<dbReference type="Proteomes" id="UP000823775">
    <property type="component" value="Unassembled WGS sequence"/>
</dbReference>
<gene>
    <name evidence="1" type="ORF">HAX54_037266</name>
</gene>
<protein>
    <submittedName>
        <fullName evidence="1">Uncharacterized protein</fullName>
    </submittedName>
</protein>
<accession>A0ABS8VLD6</accession>
<organism evidence="1 2">
    <name type="scientific">Datura stramonium</name>
    <name type="common">Jimsonweed</name>
    <name type="synonym">Common thornapple</name>
    <dbReference type="NCBI Taxonomy" id="4076"/>
    <lineage>
        <taxon>Eukaryota</taxon>
        <taxon>Viridiplantae</taxon>
        <taxon>Streptophyta</taxon>
        <taxon>Embryophyta</taxon>
        <taxon>Tracheophyta</taxon>
        <taxon>Spermatophyta</taxon>
        <taxon>Magnoliopsida</taxon>
        <taxon>eudicotyledons</taxon>
        <taxon>Gunneridae</taxon>
        <taxon>Pentapetalae</taxon>
        <taxon>asterids</taxon>
        <taxon>lamiids</taxon>
        <taxon>Solanales</taxon>
        <taxon>Solanaceae</taxon>
        <taxon>Solanoideae</taxon>
        <taxon>Datureae</taxon>
        <taxon>Datura</taxon>
    </lineage>
</organism>
<keyword evidence="2" id="KW-1185">Reference proteome</keyword>
<feature type="non-terminal residue" evidence="1">
    <location>
        <position position="1"/>
    </location>
</feature>
<evidence type="ECO:0000313" key="2">
    <source>
        <dbReference type="Proteomes" id="UP000823775"/>
    </source>
</evidence>
<sequence length="59" mass="6625">PFVSNASRGSSLLHECNECQFVPGLVSPICPVLAARYLKCEILPEFLFWKCNAWVSFCC</sequence>
<reference evidence="1 2" key="1">
    <citation type="journal article" date="2021" name="BMC Genomics">
        <title>Datura genome reveals duplications of psychoactive alkaloid biosynthetic genes and high mutation rate following tissue culture.</title>
        <authorList>
            <person name="Rajewski A."/>
            <person name="Carter-House D."/>
            <person name="Stajich J."/>
            <person name="Litt A."/>
        </authorList>
    </citation>
    <scope>NUCLEOTIDE SEQUENCE [LARGE SCALE GENOMIC DNA]</scope>
    <source>
        <strain evidence="1">AR-01</strain>
    </source>
</reference>
<evidence type="ECO:0000313" key="1">
    <source>
        <dbReference type="EMBL" id="MCD9646988.1"/>
    </source>
</evidence>